<evidence type="ECO:0000259" key="1">
    <source>
        <dbReference type="Pfam" id="PF05050"/>
    </source>
</evidence>
<sequence length="284" mass="30396">MSSAASGYLAVSKPLWKLDTGGTMVVPTGLKHFSLDIGVNKGLATRRWLEIDPDALVIGVEANSRLVMMLTEVEKPNQPTNYVGWLQTNQSIRAQRGAIHELVASALTIKANTARTLIINAAAGRGGGARDFNTGAKNDDTGSLFSGDLSGSSPGAVPMVPLGDILQHVPLHLRWDVLKIDVQGADVEALLSAGKLVRRFACVVGEYDVGEYEVPKTLATDPVPFLIENEFVMVVPRARSNQKGYSPSVAALGRSTSVVNSVWINTRAYVRPRMALQPAPLARA</sequence>
<dbReference type="AlphaFoldDB" id="A0A7S4KJ91"/>
<dbReference type="EMBL" id="HBKO01042516">
    <property type="protein sequence ID" value="CAE2296786.1"/>
    <property type="molecule type" value="Transcribed_RNA"/>
</dbReference>
<organism evidence="2">
    <name type="scientific">Prymnesium polylepis</name>
    <dbReference type="NCBI Taxonomy" id="72548"/>
    <lineage>
        <taxon>Eukaryota</taxon>
        <taxon>Haptista</taxon>
        <taxon>Haptophyta</taxon>
        <taxon>Prymnesiophyceae</taxon>
        <taxon>Prymnesiales</taxon>
        <taxon>Prymnesiaceae</taxon>
        <taxon>Prymnesium</taxon>
    </lineage>
</organism>
<proteinExistence type="predicted"/>
<dbReference type="InterPro" id="IPR006342">
    <property type="entry name" value="FkbM_mtfrase"/>
</dbReference>
<name>A0A7S4KJ91_9EUKA</name>
<gene>
    <name evidence="2" type="ORF">CPOL0286_LOCUS19530</name>
</gene>
<dbReference type="SUPFAM" id="SSF53335">
    <property type="entry name" value="S-adenosyl-L-methionine-dependent methyltransferases"/>
    <property type="match status" value="1"/>
</dbReference>
<reference evidence="2" key="1">
    <citation type="submission" date="2021-01" db="EMBL/GenBank/DDBJ databases">
        <authorList>
            <person name="Corre E."/>
            <person name="Pelletier E."/>
            <person name="Niang G."/>
            <person name="Scheremetjew M."/>
            <person name="Finn R."/>
            <person name="Kale V."/>
            <person name="Holt S."/>
            <person name="Cochrane G."/>
            <person name="Meng A."/>
            <person name="Brown T."/>
            <person name="Cohen L."/>
        </authorList>
    </citation>
    <scope>NUCLEOTIDE SEQUENCE</scope>
    <source>
        <strain evidence="2">UIO037</strain>
    </source>
</reference>
<protein>
    <recommendedName>
        <fullName evidence="1">Methyltransferase FkbM domain-containing protein</fullName>
    </recommendedName>
</protein>
<accession>A0A7S4KJ91</accession>
<dbReference type="Pfam" id="PF05050">
    <property type="entry name" value="Methyltransf_21"/>
    <property type="match status" value="1"/>
</dbReference>
<evidence type="ECO:0000313" key="2">
    <source>
        <dbReference type="EMBL" id="CAE2296786.1"/>
    </source>
</evidence>
<dbReference type="Gene3D" id="3.40.50.150">
    <property type="entry name" value="Vaccinia Virus protein VP39"/>
    <property type="match status" value="1"/>
</dbReference>
<dbReference type="InterPro" id="IPR029063">
    <property type="entry name" value="SAM-dependent_MTases_sf"/>
</dbReference>
<feature type="domain" description="Methyltransferase FkbM" evidence="1">
    <location>
        <begin position="36"/>
        <end position="208"/>
    </location>
</feature>